<evidence type="ECO:0000313" key="4">
    <source>
        <dbReference type="Proteomes" id="UP000736672"/>
    </source>
</evidence>
<feature type="region of interest" description="Disordered" evidence="1">
    <location>
        <begin position="1"/>
        <end position="24"/>
    </location>
</feature>
<dbReference type="InterPro" id="IPR056138">
    <property type="entry name" value="DUF7721"/>
</dbReference>
<protein>
    <recommendedName>
        <fullName evidence="2">DUF7721 domain-containing protein</fullName>
    </recommendedName>
</protein>
<name>A0A9P9L3Z3_FUSSL</name>
<keyword evidence="4" id="KW-1185">Reference proteome</keyword>
<feature type="region of interest" description="Disordered" evidence="1">
    <location>
        <begin position="56"/>
        <end position="122"/>
    </location>
</feature>
<organism evidence="3 4">
    <name type="scientific">Fusarium solani</name>
    <name type="common">Filamentous fungus</name>
    <dbReference type="NCBI Taxonomy" id="169388"/>
    <lineage>
        <taxon>Eukaryota</taxon>
        <taxon>Fungi</taxon>
        <taxon>Dikarya</taxon>
        <taxon>Ascomycota</taxon>
        <taxon>Pezizomycotina</taxon>
        <taxon>Sordariomycetes</taxon>
        <taxon>Hypocreomycetidae</taxon>
        <taxon>Hypocreales</taxon>
        <taxon>Nectriaceae</taxon>
        <taxon>Fusarium</taxon>
        <taxon>Fusarium solani species complex</taxon>
    </lineage>
</organism>
<evidence type="ECO:0000256" key="1">
    <source>
        <dbReference type="SAM" id="MobiDB-lite"/>
    </source>
</evidence>
<dbReference type="EMBL" id="JAGTJS010000002">
    <property type="protein sequence ID" value="KAH7273551.1"/>
    <property type="molecule type" value="Genomic_DNA"/>
</dbReference>
<evidence type="ECO:0000313" key="3">
    <source>
        <dbReference type="EMBL" id="KAH7273551.1"/>
    </source>
</evidence>
<comment type="caution">
    <text evidence="3">The sequence shown here is derived from an EMBL/GenBank/DDBJ whole genome shotgun (WGS) entry which is preliminary data.</text>
</comment>
<feature type="compositionally biased region" description="Low complexity" evidence="1">
    <location>
        <begin position="84"/>
        <end position="100"/>
    </location>
</feature>
<feature type="domain" description="DUF7721" evidence="2">
    <location>
        <begin position="124"/>
        <end position="204"/>
    </location>
</feature>
<proteinExistence type="predicted"/>
<dbReference type="Pfam" id="PF24845">
    <property type="entry name" value="DUF7721"/>
    <property type="match status" value="1"/>
</dbReference>
<gene>
    <name evidence="3" type="ORF">B0J15DRAFT_477461</name>
</gene>
<dbReference type="PANTHER" id="PTHR39477">
    <property type="entry name" value="CHROMOSOME 8, WHOLE GENOME SHOTGUN SEQUENCE"/>
    <property type="match status" value="1"/>
</dbReference>
<feature type="region of interest" description="Disordered" evidence="1">
    <location>
        <begin position="155"/>
        <end position="189"/>
    </location>
</feature>
<dbReference type="AlphaFoldDB" id="A0A9P9L3Z3"/>
<dbReference type="PANTHER" id="PTHR39477:SF1">
    <property type="entry name" value="BETA-FLANKING PROTEIN"/>
    <property type="match status" value="1"/>
</dbReference>
<accession>A0A9P9L3Z3</accession>
<dbReference type="Proteomes" id="UP000736672">
    <property type="component" value="Unassembled WGS sequence"/>
</dbReference>
<sequence length="279" mass="30440">MYLRRGGCHPYFKRPSSISPSPLHHRLYQSLSTTHTNPSSKSIQASQAEIMDKLVSAAKDFLDDDKDKRQEQSQQQQYGGGQQYGQQQQYGQEQYGQQQQYPPPGGVQSHGGGSGISSFFGNLDFDHAKEEANKNAGSSGDKDLFSNILGSLGQKQNKLANEDLDEEDAIKKHKKTYEDSEDEEDDKSMGTAAAMQALKLFNKGETKSSSSSQSAFLGLAMAEASKLFDDKAAKGKVSSDASKESVVQQAGEVALKMYLKNQGEQQGGLLGMASKFMNK</sequence>
<reference evidence="3" key="1">
    <citation type="journal article" date="2021" name="Nat. Commun.">
        <title>Genetic determinants of endophytism in the Arabidopsis root mycobiome.</title>
        <authorList>
            <person name="Mesny F."/>
            <person name="Miyauchi S."/>
            <person name="Thiergart T."/>
            <person name="Pickel B."/>
            <person name="Atanasova L."/>
            <person name="Karlsson M."/>
            <person name="Huettel B."/>
            <person name="Barry K.W."/>
            <person name="Haridas S."/>
            <person name="Chen C."/>
            <person name="Bauer D."/>
            <person name="Andreopoulos W."/>
            <person name="Pangilinan J."/>
            <person name="LaButti K."/>
            <person name="Riley R."/>
            <person name="Lipzen A."/>
            <person name="Clum A."/>
            <person name="Drula E."/>
            <person name="Henrissat B."/>
            <person name="Kohler A."/>
            <person name="Grigoriev I.V."/>
            <person name="Martin F.M."/>
            <person name="Hacquard S."/>
        </authorList>
    </citation>
    <scope>NUCLEOTIDE SEQUENCE</scope>
    <source>
        <strain evidence="3">FSSC 5 MPI-SDFR-AT-0091</strain>
    </source>
</reference>
<dbReference type="OrthoDB" id="2290255at2759"/>
<evidence type="ECO:0000259" key="2">
    <source>
        <dbReference type="Pfam" id="PF24845"/>
    </source>
</evidence>